<comment type="caution">
    <text evidence="5">The sequence shown here is derived from an EMBL/GenBank/DDBJ whole genome shotgun (WGS) entry which is preliminary data.</text>
</comment>
<dbReference type="SUPFAM" id="SSF56784">
    <property type="entry name" value="HAD-like"/>
    <property type="match status" value="1"/>
</dbReference>
<evidence type="ECO:0000256" key="3">
    <source>
        <dbReference type="ARBA" id="ARBA00006171"/>
    </source>
</evidence>
<dbReference type="GO" id="GO:0006281">
    <property type="term" value="P:DNA repair"/>
    <property type="evidence" value="ECO:0007669"/>
    <property type="project" value="TreeGrafter"/>
</dbReference>
<proteinExistence type="inferred from homology"/>
<sequence>MIKAIFYDFDGVIKESTDIKSKAFYDLYIEFGEAIAKQVEHYHIEHGGVSRFEKIRYWHKTHLNIEISDNELELWAQKFSDLVLKKVVESPYVNGALNTITNLSKIYKQYIITGTPQNEIEKICNDLEISHLFEKICGSPTNKIKWCNQLMPEIGLSNKEIVFIGDATTDYDAASYHNLYFILREHKENELLFADKSVIKIKDLLSLESVIKKIN</sequence>
<comment type="pathway">
    <text evidence="2">Organic acid metabolism; glycolate biosynthesis; glycolate from 2-phosphoglycolate: step 1/1.</text>
</comment>
<dbReference type="Gene3D" id="1.10.150.240">
    <property type="entry name" value="Putative phosphatase, domain 2"/>
    <property type="match status" value="1"/>
</dbReference>
<dbReference type="InterPro" id="IPR023214">
    <property type="entry name" value="HAD_sf"/>
</dbReference>
<evidence type="ECO:0000313" key="5">
    <source>
        <dbReference type="EMBL" id="TXB65494.1"/>
    </source>
</evidence>
<gene>
    <name evidence="5" type="ORF">FRY74_08715</name>
</gene>
<evidence type="ECO:0000313" key="6">
    <source>
        <dbReference type="Proteomes" id="UP000321721"/>
    </source>
</evidence>
<evidence type="ECO:0000256" key="1">
    <source>
        <dbReference type="ARBA" id="ARBA00000830"/>
    </source>
</evidence>
<reference evidence="5 6" key="1">
    <citation type="submission" date="2019-08" db="EMBL/GenBank/DDBJ databases">
        <title>Genome of Vicingus serpentipes NCIMB 15042.</title>
        <authorList>
            <person name="Bowman J.P."/>
        </authorList>
    </citation>
    <scope>NUCLEOTIDE SEQUENCE [LARGE SCALE GENOMIC DNA]</scope>
    <source>
        <strain evidence="5 6">NCIMB 15042</strain>
    </source>
</reference>
<dbReference type="PANTHER" id="PTHR43434">
    <property type="entry name" value="PHOSPHOGLYCOLATE PHOSPHATASE"/>
    <property type="match status" value="1"/>
</dbReference>
<dbReference type="AlphaFoldDB" id="A0A5C6RU46"/>
<dbReference type="OrthoDB" id="9807630at2"/>
<name>A0A5C6RU46_9FLAO</name>
<dbReference type="Gene3D" id="3.40.50.1000">
    <property type="entry name" value="HAD superfamily/HAD-like"/>
    <property type="match status" value="1"/>
</dbReference>
<keyword evidence="5" id="KW-0378">Hydrolase</keyword>
<dbReference type="SFLD" id="SFLDG01129">
    <property type="entry name" value="C1.5:_HAD__Beta-PGM__Phosphata"/>
    <property type="match status" value="1"/>
</dbReference>
<evidence type="ECO:0000256" key="4">
    <source>
        <dbReference type="ARBA" id="ARBA00013078"/>
    </source>
</evidence>
<dbReference type="SFLD" id="SFLDS00003">
    <property type="entry name" value="Haloacid_Dehalogenase"/>
    <property type="match status" value="1"/>
</dbReference>
<dbReference type="EMBL" id="VOOS01000003">
    <property type="protein sequence ID" value="TXB65494.1"/>
    <property type="molecule type" value="Genomic_DNA"/>
</dbReference>
<organism evidence="5 6">
    <name type="scientific">Vicingus serpentipes</name>
    <dbReference type="NCBI Taxonomy" id="1926625"/>
    <lineage>
        <taxon>Bacteria</taxon>
        <taxon>Pseudomonadati</taxon>
        <taxon>Bacteroidota</taxon>
        <taxon>Flavobacteriia</taxon>
        <taxon>Flavobacteriales</taxon>
        <taxon>Vicingaceae</taxon>
        <taxon>Vicingus</taxon>
    </lineage>
</organism>
<comment type="similarity">
    <text evidence="3">Belongs to the HAD-like hydrolase superfamily. CbbY/CbbZ/Gph/YieH family.</text>
</comment>
<dbReference type="InterPro" id="IPR023198">
    <property type="entry name" value="PGP-like_dom2"/>
</dbReference>
<evidence type="ECO:0000256" key="2">
    <source>
        <dbReference type="ARBA" id="ARBA00004818"/>
    </source>
</evidence>
<dbReference type="InterPro" id="IPR041492">
    <property type="entry name" value="HAD_2"/>
</dbReference>
<dbReference type="Pfam" id="PF13419">
    <property type="entry name" value="HAD_2"/>
    <property type="match status" value="1"/>
</dbReference>
<protein>
    <recommendedName>
        <fullName evidence="4">phosphoglycolate phosphatase</fullName>
        <ecNumber evidence="4">3.1.3.18</ecNumber>
    </recommendedName>
</protein>
<dbReference type="InterPro" id="IPR036412">
    <property type="entry name" value="HAD-like_sf"/>
</dbReference>
<dbReference type="CDD" id="cd01427">
    <property type="entry name" value="HAD_like"/>
    <property type="match status" value="1"/>
</dbReference>
<dbReference type="EC" id="3.1.3.18" evidence="4"/>
<dbReference type="RefSeq" id="WP_147100577.1">
    <property type="nucleotide sequence ID" value="NZ_VOOS01000003.1"/>
</dbReference>
<dbReference type="GO" id="GO:0008967">
    <property type="term" value="F:phosphoglycolate phosphatase activity"/>
    <property type="evidence" value="ECO:0007669"/>
    <property type="project" value="UniProtKB-EC"/>
</dbReference>
<dbReference type="PANTHER" id="PTHR43434:SF1">
    <property type="entry name" value="PHOSPHOGLYCOLATE PHOSPHATASE"/>
    <property type="match status" value="1"/>
</dbReference>
<dbReference type="GO" id="GO:0005829">
    <property type="term" value="C:cytosol"/>
    <property type="evidence" value="ECO:0007669"/>
    <property type="project" value="TreeGrafter"/>
</dbReference>
<accession>A0A5C6RU46</accession>
<comment type="catalytic activity">
    <reaction evidence="1">
        <text>2-phosphoglycolate + H2O = glycolate + phosphate</text>
        <dbReference type="Rhea" id="RHEA:14369"/>
        <dbReference type="ChEBI" id="CHEBI:15377"/>
        <dbReference type="ChEBI" id="CHEBI:29805"/>
        <dbReference type="ChEBI" id="CHEBI:43474"/>
        <dbReference type="ChEBI" id="CHEBI:58033"/>
        <dbReference type="EC" id="3.1.3.18"/>
    </reaction>
</comment>
<dbReference type="Proteomes" id="UP000321721">
    <property type="component" value="Unassembled WGS sequence"/>
</dbReference>
<dbReference type="InterPro" id="IPR050155">
    <property type="entry name" value="HAD-like_hydrolase_sf"/>
</dbReference>
<keyword evidence="6" id="KW-1185">Reference proteome</keyword>